<evidence type="ECO:0000256" key="4">
    <source>
        <dbReference type="ARBA" id="ARBA00047899"/>
    </source>
</evidence>
<comment type="caution">
    <text evidence="8">The sequence shown here is derived from an EMBL/GenBank/DDBJ whole genome shotgun (WGS) entry which is preliminary data.</text>
</comment>
<dbReference type="PANTHER" id="PTHR22988:SF71">
    <property type="entry name" value="CITRON RHO-INTERACTING KINASE"/>
    <property type="match status" value="1"/>
</dbReference>
<name>A0AAE0UKA0_9TELE</name>
<proteinExistence type="predicted"/>
<dbReference type="EMBL" id="JAUCMX010000027">
    <property type="protein sequence ID" value="KAK3509026.1"/>
    <property type="molecule type" value="Genomic_DNA"/>
</dbReference>
<dbReference type="PANTHER" id="PTHR22988">
    <property type="entry name" value="MYOTONIC DYSTROPHY S/T KINASE-RELATED"/>
    <property type="match status" value="1"/>
</dbReference>
<dbReference type="InterPro" id="IPR011009">
    <property type="entry name" value="Kinase-like_dom_sf"/>
</dbReference>
<gene>
    <name evidence="8" type="ORF">QTP70_018531</name>
</gene>
<dbReference type="Gene3D" id="3.30.200.20">
    <property type="entry name" value="Phosphorylase Kinase, domain 1"/>
    <property type="match status" value="2"/>
</dbReference>
<dbReference type="PROSITE" id="PS50011">
    <property type="entry name" value="PROTEIN_KINASE_DOM"/>
    <property type="match status" value="1"/>
</dbReference>
<evidence type="ECO:0000313" key="9">
    <source>
        <dbReference type="Proteomes" id="UP001274896"/>
    </source>
</evidence>
<comment type="catalytic activity">
    <reaction evidence="4">
        <text>L-threonyl-[protein] + ATP = O-phospho-L-threonyl-[protein] + ADP + H(+)</text>
        <dbReference type="Rhea" id="RHEA:46608"/>
        <dbReference type="Rhea" id="RHEA-COMP:11060"/>
        <dbReference type="Rhea" id="RHEA-COMP:11605"/>
        <dbReference type="ChEBI" id="CHEBI:15378"/>
        <dbReference type="ChEBI" id="CHEBI:30013"/>
        <dbReference type="ChEBI" id="CHEBI:30616"/>
        <dbReference type="ChEBI" id="CHEBI:61977"/>
        <dbReference type="ChEBI" id="CHEBI:456216"/>
        <dbReference type="EC" id="2.7.11.1"/>
    </reaction>
</comment>
<evidence type="ECO:0000256" key="6">
    <source>
        <dbReference type="PROSITE-ProRule" id="PRU10141"/>
    </source>
</evidence>
<dbReference type="InterPro" id="IPR017441">
    <property type="entry name" value="Protein_kinase_ATP_BS"/>
</dbReference>
<dbReference type="Pfam" id="PF00069">
    <property type="entry name" value="Pkinase"/>
    <property type="match status" value="1"/>
</dbReference>
<keyword evidence="6" id="KW-0547">Nucleotide-binding</keyword>
<evidence type="ECO:0000256" key="5">
    <source>
        <dbReference type="ARBA" id="ARBA00048679"/>
    </source>
</evidence>
<dbReference type="Proteomes" id="UP001274896">
    <property type="component" value="Unassembled WGS sequence"/>
</dbReference>
<dbReference type="PROSITE" id="PS00107">
    <property type="entry name" value="PROTEIN_KINASE_ATP"/>
    <property type="match status" value="1"/>
</dbReference>
<evidence type="ECO:0000256" key="3">
    <source>
        <dbReference type="ARBA" id="ARBA00022777"/>
    </source>
</evidence>
<dbReference type="InterPro" id="IPR000719">
    <property type="entry name" value="Prot_kinase_dom"/>
</dbReference>
<keyword evidence="9" id="KW-1185">Reference proteome</keyword>
<dbReference type="GO" id="GO:0004674">
    <property type="term" value="F:protein serine/threonine kinase activity"/>
    <property type="evidence" value="ECO:0007669"/>
    <property type="project" value="UniProtKB-KW"/>
</dbReference>
<evidence type="ECO:0000256" key="1">
    <source>
        <dbReference type="ARBA" id="ARBA00022527"/>
    </source>
</evidence>
<organism evidence="8 9">
    <name type="scientific">Hemibagrus guttatus</name>
    <dbReference type="NCBI Taxonomy" id="175788"/>
    <lineage>
        <taxon>Eukaryota</taxon>
        <taxon>Metazoa</taxon>
        <taxon>Chordata</taxon>
        <taxon>Craniata</taxon>
        <taxon>Vertebrata</taxon>
        <taxon>Euteleostomi</taxon>
        <taxon>Actinopterygii</taxon>
        <taxon>Neopterygii</taxon>
        <taxon>Teleostei</taxon>
        <taxon>Ostariophysi</taxon>
        <taxon>Siluriformes</taxon>
        <taxon>Bagridae</taxon>
        <taxon>Hemibagrus</taxon>
    </lineage>
</organism>
<dbReference type="SMART" id="SM00220">
    <property type="entry name" value="S_TKc"/>
    <property type="match status" value="1"/>
</dbReference>
<comment type="catalytic activity">
    <reaction evidence="5">
        <text>L-seryl-[protein] + ATP = O-phospho-L-seryl-[protein] + ADP + H(+)</text>
        <dbReference type="Rhea" id="RHEA:17989"/>
        <dbReference type="Rhea" id="RHEA-COMP:9863"/>
        <dbReference type="Rhea" id="RHEA-COMP:11604"/>
        <dbReference type="ChEBI" id="CHEBI:15378"/>
        <dbReference type="ChEBI" id="CHEBI:29999"/>
        <dbReference type="ChEBI" id="CHEBI:30616"/>
        <dbReference type="ChEBI" id="CHEBI:83421"/>
        <dbReference type="ChEBI" id="CHEBI:456216"/>
        <dbReference type="EC" id="2.7.11.1"/>
    </reaction>
</comment>
<keyword evidence="6" id="KW-0067">ATP-binding</keyword>
<protein>
    <recommendedName>
        <fullName evidence="7">Protein kinase domain-containing protein</fullName>
    </recommendedName>
</protein>
<feature type="domain" description="Protein kinase" evidence="7">
    <location>
        <begin position="95"/>
        <end position="416"/>
    </location>
</feature>
<accession>A0AAE0UKA0</accession>
<dbReference type="InterPro" id="IPR038717">
    <property type="entry name" value="Tc1-like_DDE_dom"/>
</dbReference>
<dbReference type="GO" id="GO:0005524">
    <property type="term" value="F:ATP binding"/>
    <property type="evidence" value="ECO:0007669"/>
    <property type="project" value="UniProtKB-UniRule"/>
</dbReference>
<reference evidence="8" key="1">
    <citation type="submission" date="2023-06" db="EMBL/GenBank/DDBJ databases">
        <title>Male Hemibagrus guttatus genome.</title>
        <authorList>
            <person name="Bian C."/>
        </authorList>
    </citation>
    <scope>NUCLEOTIDE SEQUENCE</scope>
    <source>
        <strain evidence="8">Male_cb2023</strain>
        <tissue evidence="8">Muscle</tissue>
    </source>
</reference>
<dbReference type="SUPFAM" id="SSF56112">
    <property type="entry name" value="Protein kinase-like (PK-like)"/>
    <property type="match status" value="1"/>
</dbReference>
<evidence type="ECO:0000313" key="8">
    <source>
        <dbReference type="EMBL" id="KAK3509026.1"/>
    </source>
</evidence>
<dbReference type="Gene3D" id="1.10.510.10">
    <property type="entry name" value="Transferase(Phosphotransferase) domain 1"/>
    <property type="match status" value="1"/>
</dbReference>
<sequence>MLKFKYGGHGSVKDLASVEPITSRCSRLNLLLQGKSSAYGGSELRRETLLDALLLLYQECSSPELMKIKHVARFVNKFSDVVAELQQLQPSKKDFEVRGLVGRGRFAEVQVVKEKATGDVYAMKVMDKDTLRTQDNVAFYEEERAILALCTSPWIPQLQHAFQDQDNVYLFGDDPFLFQHDCTPVHKARSINTWMSEFGVEEYDWPAQSPDLNPIEHLWDELEQRPFPPTSVPDLTNVLLEVMEYLPGGDLMTLLNRYEDQFDESMAQFYLAELVQAIHTVHQMGYVHRHFLQLFRRDPEAFPGQLRDIVSPACPGSSPGPLPGGACLEHLPRETSWRHSKQMPEPPQLPPFDVEEQRLYSELLPGVRAPYPISKGAPRHPKEEAHFGRLYLGSYPFGHDPELMTIAPSSPQQTGR</sequence>
<dbReference type="Pfam" id="PF13358">
    <property type="entry name" value="DDE_3"/>
    <property type="match status" value="1"/>
</dbReference>
<keyword evidence="3" id="KW-0808">Transferase</keyword>
<keyword evidence="2" id="KW-0597">Phosphoprotein</keyword>
<feature type="binding site" evidence="6">
    <location>
        <position position="124"/>
    </location>
    <ligand>
        <name>ATP</name>
        <dbReference type="ChEBI" id="CHEBI:30616"/>
    </ligand>
</feature>
<keyword evidence="1" id="KW-0723">Serine/threonine-protein kinase</keyword>
<evidence type="ECO:0000256" key="2">
    <source>
        <dbReference type="ARBA" id="ARBA00022553"/>
    </source>
</evidence>
<dbReference type="AlphaFoldDB" id="A0AAE0UKA0"/>
<evidence type="ECO:0000259" key="7">
    <source>
        <dbReference type="PROSITE" id="PS50011"/>
    </source>
</evidence>
<dbReference type="InterPro" id="IPR050839">
    <property type="entry name" value="Rho-assoc_Ser/Thr_Kinase"/>
</dbReference>
<keyword evidence="3" id="KW-0418">Kinase</keyword>